<evidence type="ECO:0000256" key="1">
    <source>
        <dbReference type="SAM" id="Coils"/>
    </source>
</evidence>
<dbReference type="InterPro" id="IPR036034">
    <property type="entry name" value="PDZ_sf"/>
</dbReference>
<evidence type="ECO:0000313" key="4">
    <source>
        <dbReference type="EMBL" id="QDV52759.1"/>
    </source>
</evidence>
<dbReference type="Gene3D" id="2.30.42.10">
    <property type="match status" value="1"/>
</dbReference>
<feature type="coiled-coil region" evidence="1">
    <location>
        <begin position="230"/>
        <end position="264"/>
    </location>
</feature>
<proteinExistence type="predicted"/>
<name>A0A518II46_9PLAN</name>
<organism evidence="4 5">
    <name type="scientific">Gimesia fumaroli</name>
    <dbReference type="NCBI Taxonomy" id="2527976"/>
    <lineage>
        <taxon>Bacteria</taxon>
        <taxon>Pseudomonadati</taxon>
        <taxon>Planctomycetota</taxon>
        <taxon>Planctomycetia</taxon>
        <taxon>Planctomycetales</taxon>
        <taxon>Planctomycetaceae</taxon>
        <taxon>Gimesia</taxon>
    </lineage>
</organism>
<gene>
    <name evidence="4" type="ORF">Enr17x_48260</name>
</gene>
<dbReference type="KEGG" id="gfm:Enr17x_48260"/>
<dbReference type="InterPro" id="IPR001478">
    <property type="entry name" value="PDZ"/>
</dbReference>
<dbReference type="SUPFAM" id="SSF50156">
    <property type="entry name" value="PDZ domain-like"/>
    <property type="match status" value="1"/>
</dbReference>
<keyword evidence="5" id="KW-1185">Reference proteome</keyword>
<keyword evidence="1" id="KW-0175">Coiled coil</keyword>
<dbReference type="SMART" id="SM00228">
    <property type="entry name" value="PDZ"/>
    <property type="match status" value="1"/>
</dbReference>
<evidence type="ECO:0000256" key="2">
    <source>
        <dbReference type="SAM" id="SignalP"/>
    </source>
</evidence>
<sequence length="432" mass="50459" precursor="true">MRYLLLFVMLNLICPTSAPAEDPPSQNYIELGFDTVKVFDFKKSLREEGKEVPRFPLKTTNALIVDGIYRDSRAKKAGLEYQDLIIEINGKVLKSFDEGDKLLQKNTYKDELKLRVIRREDDKWNWIDVTIKPVSELEHLRSLFTWRSLLDENYRECINSTHNEGPRYKYTDDNFRLYLREHNNEPLKVYLQIVKFLPRVSNEVADKFDELGKPGFLIQTDKTKYRVTVFNPTADQLRELNRKIEDLKNQFDASIKKVEAAREKQDEDQAIYQKTIREYDTIAAKYKKILSQKTKFMDKVIVIEGAIASVRRETLVSYYESLPKGLQKKFINLTTKLNKENNLSNEFLLNMESSLVPSVSVDREREERGWKQYDAPLRKEQLKMIKDIVNSQRVLVAFENAPEKTFEVTAAQKARMKVVLALFEAEGGKLGE</sequence>
<feature type="domain" description="PDZ" evidence="3">
    <location>
        <begin position="29"/>
        <end position="120"/>
    </location>
</feature>
<dbReference type="Proteomes" id="UP000318313">
    <property type="component" value="Chromosome"/>
</dbReference>
<feature type="chain" id="PRO_5022144038" description="PDZ domain-containing protein" evidence="2">
    <location>
        <begin position="21"/>
        <end position="432"/>
    </location>
</feature>
<feature type="signal peptide" evidence="2">
    <location>
        <begin position="1"/>
        <end position="20"/>
    </location>
</feature>
<evidence type="ECO:0000313" key="5">
    <source>
        <dbReference type="Proteomes" id="UP000318313"/>
    </source>
</evidence>
<accession>A0A518II46</accession>
<protein>
    <recommendedName>
        <fullName evidence="3">PDZ domain-containing protein</fullName>
    </recommendedName>
</protein>
<dbReference type="EMBL" id="CP037452">
    <property type="protein sequence ID" value="QDV52759.1"/>
    <property type="molecule type" value="Genomic_DNA"/>
</dbReference>
<reference evidence="4 5" key="1">
    <citation type="submission" date="2019-03" db="EMBL/GenBank/DDBJ databases">
        <title>Deep-cultivation of Planctomycetes and their phenomic and genomic characterization uncovers novel biology.</title>
        <authorList>
            <person name="Wiegand S."/>
            <person name="Jogler M."/>
            <person name="Boedeker C."/>
            <person name="Pinto D."/>
            <person name="Vollmers J."/>
            <person name="Rivas-Marin E."/>
            <person name="Kohn T."/>
            <person name="Peeters S.H."/>
            <person name="Heuer A."/>
            <person name="Rast P."/>
            <person name="Oberbeckmann S."/>
            <person name="Bunk B."/>
            <person name="Jeske O."/>
            <person name="Meyerdierks A."/>
            <person name="Storesund J.E."/>
            <person name="Kallscheuer N."/>
            <person name="Luecker S."/>
            <person name="Lage O.M."/>
            <person name="Pohl T."/>
            <person name="Merkel B.J."/>
            <person name="Hornburger P."/>
            <person name="Mueller R.-W."/>
            <person name="Bruemmer F."/>
            <person name="Labrenz M."/>
            <person name="Spormann A.M."/>
            <person name="Op den Camp H."/>
            <person name="Overmann J."/>
            <person name="Amann R."/>
            <person name="Jetten M.S.M."/>
            <person name="Mascher T."/>
            <person name="Medema M.H."/>
            <person name="Devos D.P."/>
            <person name="Kaster A.-K."/>
            <person name="Ovreas L."/>
            <person name="Rohde M."/>
            <person name="Galperin M.Y."/>
            <person name="Jogler C."/>
        </authorList>
    </citation>
    <scope>NUCLEOTIDE SEQUENCE [LARGE SCALE GENOMIC DNA]</scope>
    <source>
        <strain evidence="4 5">Enr17</strain>
    </source>
</reference>
<evidence type="ECO:0000259" key="3">
    <source>
        <dbReference type="SMART" id="SM00228"/>
    </source>
</evidence>
<keyword evidence="2" id="KW-0732">Signal</keyword>
<dbReference type="AlphaFoldDB" id="A0A518II46"/>